<evidence type="ECO:0000256" key="1">
    <source>
        <dbReference type="ARBA" id="ARBA00008779"/>
    </source>
</evidence>
<name>A0A520MS94_9GAMM</name>
<dbReference type="Gene3D" id="3.40.720.10">
    <property type="entry name" value="Alkaline Phosphatase, subunit A"/>
    <property type="match status" value="1"/>
</dbReference>
<evidence type="ECO:0000313" key="9">
    <source>
        <dbReference type="Proteomes" id="UP000316449"/>
    </source>
</evidence>
<dbReference type="AlphaFoldDB" id="A0A520MS94"/>
<evidence type="ECO:0000256" key="4">
    <source>
        <dbReference type="ARBA" id="ARBA00022837"/>
    </source>
</evidence>
<evidence type="ECO:0000256" key="2">
    <source>
        <dbReference type="ARBA" id="ARBA00022723"/>
    </source>
</evidence>
<feature type="chain" id="PRO_5021744712" evidence="6">
    <location>
        <begin position="20"/>
        <end position="111"/>
    </location>
</feature>
<evidence type="ECO:0000313" key="8">
    <source>
        <dbReference type="EMBL" id="RZO24084.1"/>
    </source>
</evidence>
<reference evidence="8 9" key="1">
    <citation type="submission" date="2019-02" db="EMBL/GenBank/DDBJ databases">
        <title>Prokaryotic population dynamics and viral predation in marine succession experiment using metagenomics: the confinement effect.</title>
        <authorList>
            <person name="Haro-Moreno J.M."/>
            <person name="Rodriguez-Valera F."/>
            <person name="Lopez-Perez M."/>
        </authorList>
    </citation>
    <scope>NUCLEOTIDE SEQUENCE [LARGE SCALE GENOMIC DNA]</scope>
    <source>
        <strain evidence="8">MED-G165</strain>
    </source>
</reference>
<evidence type="ECO:0000256" key="6">
    <source>
        <dbReference type="SAM" id="SignalP"/>
    </source>
</evidence>
<organism evidence="8 9">
    <name type="scientific">SAR86 cluster bacterium</name>
    <dbReference type="NCBI Taxonomy" id="2030880"/>
    <lineage>
        <taxon>Bacteria</taxon>
        <taxon>Pseudomonadati</taxon>
        <taxon>Pseudomonadota</taxon>
        <taxon>Gammaproteobacteria</taxon>
        <taxon>SAR86 cluster</taxon>
    </lineage>
</organism>
<evidence type="ECO:0000259" key="7">
    <source>
        <dbReference type="Pfam" id="PF00884"/>
    </source>
</evidence>
<dbReference type="InterPro" id="IPR000917">
    <property type="entry name" value="Sulfatase_N"/>
</dbReference>
<dbReference type="EMBL" id="SHBK01000017">
    <property type="protein sequence ID" value="RZO24084.1"/>
    <property type="molecule type" value="Genomic_DNA"/>
</dbReference>
<feature type="signal peptide" evidence="6">
    <location>
        <begin position="1"/>
        <end position="19"/>
    </location>
</feature>
<keyword evidence="6" id="KW-0732">Signal</keyword>
<dbReference type="PROSITE" id="PS00523">
    <property type="entry name" value="SULFATASE_1"/>
    <property type="match status" value="1"/>
</dbReference>
<dbReference type="InterPro" id="IPR017850">
    <property type="entry name" value="Alkaline_phosphatase_core_sf"/>
</dbReference>
<dbReference type="PANTHER" id="PTHR10342:SF274">
    <property type="entry name" value="ARYLSULFATASE B"/>
    <property type="match status" value="1"/>
</dbReference>
<accession>A0A520MS94</accession>
<dbReference type="PANTHER" id="PTHR10342">
    <property type="entry name" value="ARYLSULFATASE"/>
    <property type="match status" value="1"/>
</dbReference>
<keyword evidence="5" id="KW-0325">Glycoprotein</keyword>
<sequence length="111" mass="12374">MNFKLFFIGLIAFSTIANADDKRPNVIIFLVDDLGWADISLRGAPIDTPAIDSLFLEGLTLDRFYTTPICSPTRAALMTGRDPLRLGISYSVVMPWMNNGVHPDEHFMPES</sequence>
<protein>
    <submittedName>
        <fullName evidence="8">Arylsulfatase</fullName>
    </submittedName>
</protein>
<evidence type="ECO:0000256" key="5">
    <source>
        <dbReference type="ARBA" id="ARBA00023180"/>
    </source>
</evidence>
<gene>
    <name evidence="8" type="ORF">EVA98_01940</name>
</gene>
<evidence type="ECO:0000256" key="3">
    <source>
        <dbReference type="ARBA" id="ARBA00022801"/>
    </source>
</evidence>
<comment type="similarity">
    <text evidence="1">Belongs to the sulfatase family.</text>
</comment>
<feature type="domain" description="Sulfatase N-terminal" evidence="7">
    <location>
        <begin position="24"/>
        <end position="99"/>
    </location>
</feature>
<comment type="caution">
    <text evidence="8">The sequence shown here is derived from an EMBL/GenBank/DDBJ whole genome shotgun (WGS) entry which is preliminary data.</text>
</comment>
<dbReference type="InterPro" id="IPR047115">
    <property type="entry name" value="ARSB"/>
</dbReference>
<feature type="non-terminal residue" evidence="8">
    <location>
        <position position="111"/>
    </location>
</feature>
<dbReference type="GO" id="GO:0008484">
    <property type="term" value="F:sulfuric ester hydrolase activity"/>
    <property type="evidence" value="ECO:0007669"/>
    <property type="project" value="InterPro"/>
</dbReference>
<keyword evidence="2" id="KW-0479">Metal-binding</keyword>
<dbReference type="SUPFAM" id="SSF53649">
    <property type="entry name" value="Alkaline phosphatase-like"/>
    <property type="match status" value="1"/>
</dbReference>
<keyword evidence="3" id="KW-0378">Hydrolase</keyword>
<dbReference type="GO" id="GO:0046872">
    <property type="term" value="F:metal ion binding"/>
    <property type="evidence" value="ECO:0007669"/>
    <property type="project" value="UniProtKB-KW"/>
</dbReference>
<dbReference type="Proteomes" id="UP000316449">
    <property type="component" value="Unassembled WGS sequence"/>
</dbReference>
<proteinExistence type="inferred from homology"/>
<dbReference type="InterPro" id="IPR024607">
    <property type="entry name" value="Sulfatase_CS"/>
</dbReference>
<dbReference type="Pfam" id="PF00884">
    <property type="entry name" value="Sulfatase"/>
    <property type="match status" value="1"/>
</dbReference>
<keyword evidence="4" id="KW-0106">Calcium</keyword>